<dbReference type="SUPFAM" id="SSF53732">
    <property type="entry name" value="Aconitase iron-sulfur domain"/>
    <property type="match status" value="1"/>
</dbReference>
<evidence type="ECO:0000313" key="6">
    <source>
        <dbReference type="EMBL" id="EFZ00628.1"/>
    </source>
</evidence>
<dbReference type="EMBL" id="ADNJ02000005">
    <property type="protein sequence ID" value="EFZ00628.1"/>
    <property type="molecule type" value="Genomic_DNA"/>
</dbReference>
<evidence type="ECO:0000313" key="7">
    <source>
        <dbReference type="Proteomes" id="UP000002498"/>
    </source>
</evidence>
<feature type="domain" description="Aconitase/3-isopropylmalate dehydratase large subunit alpha/beta/alpha" evidence="5">
    <location>
        <begin position="9"/>
        <end position="121"/>
    </location>
</feature>
<keyword evidence="2" id="KW-0408">Iron</keyword>
<dbReference type="HOGENOM" id="CLU_1938659_0_0_1"/>
<dbReference type="GO" id="GO:0016829">
    <property type="term" value="F:lyase activity"/>
    <property type="evidence" value="ECO:0007669"/>
    <property type="project" value="UniProtKB-KW"/>
</dbReference>
<evidence type="ECO:0000256" key="1">
    <source>
        <dbReference type="ARBA" id="ARBA00022723"/>
    </source>
</evidence>
<reference evidence="6 7" key="1">
    <citation type="journal article" date="2011" name="PLoS Genet.">
        <title>Genome sequencing and comparative transcriptomics of the model entomopathogenic fungi Metarhizium anisopliae and M. acridum.</title>
        <authorList>
            <person name="Gao Q."/>
            <person name="Jin K."/>
            <person name="Ying S.H."/>
            <person name="Zhang Y."/>
            <person name="Xiao G."/>
            <person name="Shang Y."/>
            <person name="Duan Z."/>
            <person name="Hu X."/>
            <person name="Xie X.Q."/>
            <person name="Zhou G."/>
            <person name="Peng G."/>
            <person name="Luo Z."/>
            <person name="Huang W."/>
            <person name="Wang B."/>
            <person name="Fang W."/>
            <person name="Wang S."/>
            <person name="Zhong Y."/>
            <person name="Ma L.J."/>
            <person name="St Leger R.J."/>
            <person name="Zhao G.P."/>
            <person name="Pei Y."/>
            <person name="Feng M.G."/>
            <person name="Xia Y."/>
            <person name="Wang C."/>
        </authorList>
    </citation>
    <scope>NUCLEOTIDE SEQUENCE [LARGE SCALE GENOMIC DNA]</scope>
    <source>
        <strain evidence="7">ARSEF 23 / ATCC MYA-3075</strain>
    </source>
</reference>
<dbReference type="InterPro" id="IPR036008">
    <property type="entry name" value="Aconitase_4Fe-4S_dom"/>
</dbReference>
<comment type="caution">
    <text evidence="6">The sequence shown here is derived from an EMBL/GenBank/DDBJ whole genome shotgun (WGS) entry which is preliminary data.</text>
</comment>
<dbReference type="Proteomes" id="UP000002498">
    <property type="component" value="Unassembled WGS sequence"/>
</dbReference>
<evidence type="ECO:0000256" key="2">
    <source>
        <dbReference type="ARBA" id="ARBA00023004"/>
    </source>
</evidence>
<keyword evidence="1" id="KW-0479">Metal-binding</keyword>
<evidence type="ECO:0000256" key="4">
    <source>
        <dbReference type="ARBA" id="ARBA00023239"/>
    </source>
</evidence>
<dbReference type="InterPro" id="IPR001030">
    <property type="entry name" value="Acoase/IPM_deHydtase_lsu_aba"/>
</dbReference>
<keyword evidence="7" id="KW-1185">Reference proteome</keyword>
<dbReference type="PANTHER" id="PTHR43822:SF2">
    <property type="entry name" value="HOMOACONITASE, MITOCHONDRIAL"/>
    <property type="match status" value="1"/>
</dbReference>
<dbReference type="Pfam" id="PF00330">
    <property type="entry name" value="Aconitase"/>
    <property type="match status" value="1"/>
</dbReference>
<accession>E9EWK6</accession>
<protein>
    <submittedName>
        <fullName evidence="6">Homoaconitase</fullName>
    </submittedName>
</protein>
<proteinExistence type="predicted"/>
<name>E9EWK6_METRA</name>
<gene>
    <name evidence="6" type="ORF">MAA_04405</name>
</gene>
<dbReference type="GeneID" id="19258691"/>
<organism evidence="6 7">
    <name type="scientific">Metarhizium robertsii (strain ARSEF 23 / ATCC MYA-3075)</name>
    <name type="common">Metarhizium anisopliae (strain ARSEF 23)</name>
    <dbReference type="NCBI Taxonomy" id="655844"/>
    <lineage>
        <taxon>Eukaryota</taxon>
        <taxon>Fungi</taxon>
        <taxon>Dikarya</taxon>
        <taxon>Ascomycota</taxon>
        <taxon>Pezizomycotina</taxon>
        <taxon>Sordariomycetes</taxon>
        <taxon>Hypocreomycetidae</taxon>
        <taxon>Hypocreales</taxon>
        <taxon>Clavicipitaceae</taxon>
        <taxon>Metarhizium</taxon>
    </lineage>
</organism>
<keyword evidence="4" id="KW-0456">Lyase</keyword>
<reference evidence="6 7" key="2">
    <citation type="journal article" date="2014" name="Proc. Natl. Acad. Sci. U.S.A.">
        <title>Trajectory and genomic determinants of fungal-pathogen speciation and host adaptation.</title>
        <authorList>
            <person name="Hu X."/>
            <person name="Xiao G."/>
            <person name="Zheng P."/>
            <person name="Shang Y."/>
            <person name="Su Y."/>
            <person name="Zhang X."/>
            <person name="Liu X."/>
            <person name="Zhan S."/>
            <person name="St Leger R.J."/>
            <person name="Wang C."/>
        </authorList>
    </citation>
    <scope>GENOME REANNOTATION</scope>
    <source>
        <strain evidence="7">ARSEF 23 / ATCC MYA-3075</strain>
    </source>
</reference>
<dbReference type="KEGG" id="maj:MAA_04405"/>
<evidence type="ECO:0000256" key="3">
    <source>
        <dbReference type="ARBA" id="ARBA00023014"/>
    </source>
</evidence>
<keyword evidence="3" id="KW-0411">Iron-sulfur</keyword>
<evidence type="ECO:0000259" key="5">
    <source>
        <dbReference type="Pfam" id="PF00330"/>
    </source>
</evidence>
<dbReference type="GO" id="GO:0051536">
    <property type="term" value="F:iron-sulfur cluster binding"/>
    <property type="evidence" value="ECO:0007669"/>
    <property type="project" value="UniProtKB-KW"/>
</dbReference>
<dbReference type="AlphaFoldDB" id="E9EWK6"/>
<dbReference type="GO" id="GO:0046872">
    <property type="term" value="F:metal ion binding"/>
    <property type="evidence" value="ECO:0007669"/>
    <property type="project" value="UniProtKB-KW"/>
</dbReference>
<dbReference type="InterPro" id="IPR050067">
    <property type="entry name" value="IPM_dehydratase_rel_enz"/>
</dbReference>
<dbReference type="RefSeq" id="XP_007820594.1">
    <property type="nucleotide sequence ID" value="XM_007822403.1"/>
</dbReference>
<dbReference type="GO" id="GO:0043436">
    <property type="term" value="P:oxoacid metabolic process"/>
    <property type="evidence" value="ECO:0007669"/>
    <property type="project" value="UniProtKB-ARBA"/>
</dbReference>
<dbReference type="InterPro" id="IPR015931">
    <property type="entry name" value="Acnase/IPM_dHydase_lsu_aba_1/3"/>
</dbReference>
<sequence>MVDELFANRLRADRGAYYIKKLYLNLSTLLPYIPGPNSVKILTPLHDLAPKNIKVEKGYIISYTNSRSSDLKTAAKVFQDVAKANSGRIPQITDGVKLYIAAASAREQAIAEDEGSWQIMAAPRLWLQAS</sequence>
<dbReference type="PANTHER" id="PTHR43822">
    <property type="entry name" value="HOMOACONITASE, MITOCHONDRIAL-RELATED"/>
    <property type="match status" value="1"/>
</dbReference>
<dbReference type="OrthoDB" id="2279155at2759"/>
<dbReference type="Gene3D" id="3.30.499.10">
    <property type="entry name" value="Aconitase, domain 3"/>
    <property type="match status" value="1"/>
</dbReference>